<name>A0AAJ0FMC4_9PEZI</name>
<protein>
    <submittedName>
        <fullName evidence="1">Uncharacterized protein</fullName>
    </submittedName>
</protein>
<gene>
    <name evidence="1" type="ORF">QBC33DRAFT_577937</name>
</gene>
<dbReference type="GeneID" id="85314210"/>
<accession>A0AAJ0FMC4</accession>
<dbReference type="RefSeq" id="XP_060283897.1">
    <property type="nucleotide sequence ID" value="XM_060431023.1"/>
</dbReference>
<sequence>MLGWTGLQQRSQETDRRQTSTLKYDALNVLKNLHFWALDKSSLFELFLNRTRLPNIPRFFALDLEGHLSKDPPVVEQAAAINVDSMKEKDYQFLFNVNINNPQHLNNKTESQETRDFGQTLLGFGKSSYWHYNKDALSGIRVDPTQAATLIKESGITCDDYIIVWHKTRADVTALRHILSEAGFHGVMPPDDHIIRLNYLFRHNVELPKGVKCGLEFLFSTFFPTHPLRLSHHDALIDSKKAALMALLAEKLCKGEGTADLHGTG</sequence>
<comment type="caution">
    <text evidence="1">The sequence shown here is derived from an EMBL/GenBank/DDBJ whole genome shotgun (WGS) entry which is preliminary data.</text>
</comment>
<evidence type="ECO:0000313" key="2">
    <source>
        <dbReference type="Proteomes" id="UP001244011"/>
    </source>
</evidence>
<evidence type="ECO:0000313" key="1">
    <source>
        <dbReference type="EMBL" id="KAK1767684.1"/>
    </source>
</evidence>
<proteinExistence type="predicted"/>
<dbReference type="AlphaFoldDB" id="A0AAJ0FMC4"/>
<reference evidence="1" key="1">
    <citation type="submission" date="2023-06" db="EMBL/GenBank/DDBJ databases">
        <title>Genome-scale phylogeny and comparative genomics of the fungal order Sordariales.</title>
        <authorList>
            <consortium name="Lawrence Berkeley National Laboratory"/>
            <person name="Hensen N."/>
            <person name="Bonometti L."/>
            <person name="Westerberg I."/>
            <person name="Brannstrom I.O."/>
            <person name="Guillou S."/>
            <person name="Cros-Aarteil S."/>
            <person name="Calhoun S."/>
            <person name="Haridas S."/>
            <person name="Kuo A."/>
            <person name="Mondo S."/>
            <person name="Pangilinan J."/>
            <person name="Riley R."/>
            <person name="Labutti K."/>
            <person name="Andreopoulos B."/>
            <person name="Lipzen A."/>
            <person name="Chen C."/>
            <person name="Yanf M."/>
            <person name="Daum C."/>
            <person name="Ng V."/>
            <person name="Clum A."/>
            <person name="Steindorff A."/>
            <person name="Ohm R."/>
            <person name="Martin F."/>
            <person name="Silar P."/>
            <person name="Natvig D."/>
            <person name="Lalanne C."/>
            <person name="Gautier V."/>
            <person name="Ament-Velasquez S.L."/>
            <person name="Kruys A."/>
            <person name="Hutchinson M.I."/>
            <person name="Powell A.J."/>
            <person name="Barry K."/>
            <person name="Miller A.N."/>
            <person name="Grigoriev I.V."/>
            <person name="Debuchy R."/>
            <person name="Gladieux P."/>
            <person name="Thoren M.H."/>
            <person name="Johannesson H."/>
        </authorList>
    </citation>
    <scope>NUCLEOTIDE SEQUENCE</scope>
    <source>
        <strain evidence="1">8032-3</strain>
    </source>
</reference>
<dbReference type="EMBL" id="MU839007">
    <property type="protein sequence ID" value="KAK1767684.1"/>
    <property type="molecule type" value="Genomic_DNA"/>
</dbReference>
<organism evidence="1 2">
    <name type="scientific">Phialemonium atrogriseum</name>
    <dbReference type="NCBI Taxonomy" id="1093897"/>
    <lineage>
        <taxon>Eukaryota</taxon>
        <taxon>Fungi</taxon>
        <taxon>Dikarya</taxon>
        <taxon>Ascomycota</taxon>
        <taxon>Pezizomycotina</taxon>
        <taxon>Sordariomycetes</taxon>
        <taxon>Sordariomycetidae</taxon>
        <taxon>Cephalothecales</taxon>
        <taxon>Cephalothecaceae</taxon>
        <taxon>Phialemonium</taxon>
    </lineage>
</organism>
<keyword evidence="2" id="KW-1185">Reference proteome</keyword>
<dbReference type="Proteomes" id="UP001244011">
    <property type="component" value="Unassembled WGS sequence"/>
</dbReference>